<dbReference type="Pfam" id="PF01613">
    <property type="entry name" value="Flavin_Reduct"/>
    <property type="match status" value="1"/>
</dbReference>
<gene>
    <name evidence="4" type="ORF">BF93_04835</name>
</gene>
<dbReference type="STRING" id="396014.BF93_04835"/>
<accession>Z9JR00</accession>
<name>Z9JR00_9MICO</name>
<evidence type="ECO:0000256" key="2">
    <source>
        <dbReference type="ARBA" id="ARBA00023002"/>
    </source>
</evidence>
<evidence type="ECO:0000256" key="1">
    <source>
        <dbReference type="ARBA" id="ARBA00008898"/>
    </source>
</evidence>
<dbReference type="EMBL" id="JDYK01000018">
    <property type="protein sequence ID" value="EWS80172.1"/>
    <property type="molecule type" value="Genomic_DNA"/>
</dbReference>
<protein>
    <submittedName>
        <fullName evidence="4">Oxidoreductase</fullName>
    </submittedName>
</protein>
<dbReference type="InterPro" id="IPR050268">
    <property type="entry name" value="NADH-dep_flavin_reductase"/>
</dbReference>
<dbReference type="AlphaFoldDB" id="Z9JR00"/>
<dbReference type="Proteomes" id="UP000023067">
    <property type="component" value="Unassembled WGS sequence"/>
</dbReference>
<dbReference type="InterPro" id="IPR002563">
    <property type="entry name" value="Flavin_Rdtase-like_dom"/>
</dbReference>
<feature type="domain" description="Flavin reductase like" evidence="3">
    <location>
        <begin position="16"/>
        <end position="161"/>
    </location>
</feature>
<dbReference type="PANTHER" id="PTHR30466">
    <property type="entry name" value="FLAVIN REDUCTASE"/>
    <property type="match status" value="1"/>
</dbReference>
<evidence type="ECO:0000313" key="4">
    <source>
        <dbReference type="EMBL" id="EWS80172.1"/>
    </source>
</evidence>
<organism evidence="4 5">
    <name type="scientific">Brachybacterium phenoliresistens</name>
    <dbReference type="NCBI Taxonomy" id="396014"/>
    <lineage>
        <taxon>Bacteria</taxon>
        <taxon>Bacillati</taxon>
        <taxon>Actinomycetota</taxon>
        <taxon>Actinomycetes</taxon>
        <taxon>Micrococcales</taxon>
        <taxon>Dermabacteraceae</taxon>
        <taxon>Brachybacterium</taxon>
    </lineage>
</organism>
<keyword evidence="5" id="KW-1185">Reference proteome</keyword>
<sequence length="173" mass="18276">MPSASAASRERTKQLFASFPTGVAVLAAQDAQGRWAMPMSTFTVGISLDPPLVSAAFTRSSRTWPHLRSAARIGVSLLGEDQHAVLRRLGGADRAARWEGLEPIVLEGSALVLPGAAAWMLTSLEAVHPAGDHELALLRVLDHGLHAAPRPMIYHRSGLYGRGADLEGPASGS</sequence>
<keyword evidence="2" id="KW-0560">Oxidoreductase</keyword>
<dbReference type="PATRIC" id="fig|396014.3.peg.2999"/>
<proteinExistence type="inferred from homology"/>
<comment type="caution">
    <text evidence="4">The sequence shown here is derived from an EMBL/GenBank/DDBJ whole genome shotgun (WGS) entry which is preliminary data.</text>
</comment>
<dbReference type="HOGENOM" id="CLU_059021_1_3_11"/>
<comment type="similarity">
    <text evidence="1">Belongs to the non-flavoprotein flavin reductase family.</text>
</comment>
<dbReference type="eggNOG" id="COG1853">
    <property type="taxonomic scope" value="Bacteria"/>
</dbReference>
<dbReference type="GO" id="GO:0042602">
    <property type="term" value="F:riboflavin reductase (NADPH) activity"/>
    <property type="evidence" value="ECO:0007669"/>
    <property type="project" value="TreeGrafter"/>
</dbReference>
<evidence type="ECO:0000313" key="5">
    <source>
        <dbReference type="Proteomes" id="UP000023067"/>
    </source>
</evidence>
<dbReference type="SMART" id="SM00903">
    <property type="entry name" value="Flavin_Reduct"/>
    <property type="match status" value="1"/>
</dbReference>
<dbReference type="InterPro" id="IPR012349">
    <property type="entry name" value="Split_barrel_FMN-bd"/>
</dbReference>
<reference evidence="4 5" key="1">
    <citation type="submission" date="2014-02" db="EMBL/GenBank/DDBJ databases">
        <title>Genome sequence of Brachybacterium phenoliresistens strain W13A50.</title>
        <authorList>
            <person name="Wang X."/>
        </authorList>
    </citation>
    <scope>NUCLEOTIDE SEQUENCE [LARGE SCALE GENOMIC DNA]</scope>
    <source>
        <strain evidence="4 5">W13A50</strain>
    </source>
</reference>
<evidence type="ECO:0000259" key="3">
    <source>
        <dbReference type="SMART" id="SM00903"/>
    </source>
</evidence>
<dbReference type="SUPFAM" id="SSF50475">
    <property type="entry name" value="FMN-binding split barrel"/>
    <property type="match status" value="1"/>
</dbReference>
<dbReference type="GO" id="GO:0010181">
    <property type="term" value="F:FMN binding"/>
    <property type="evidence" value="ECO:0007669"/>
    <property type="project" value="InterPro"/>
</dbReference>
<dbReference type="PANTHER" id="PTHR30466:SF11">
    <property type="entry name" value="FLAVIN-DEPENDENT MONOOXYGENASE, REDUCTASE SUBUNIT HSAB"/>
    <property type="match status" value="1"/>
</dbReference>
<dbReference type="Gene3D" id="2.30.110.10">
    <property type="entry name" value="Electron Transport, Fmn-binding Protein, Chain A"/>
    <property type="match status" value="1"/>
</dbReference>